<dbReference type="Pfam" id="PF07716">
    <property type="entry name" value="bZIP_2"/>
    <property type="match status" value="1"/>
</dbReference>
<proteinExistence type="predicted"/>
<dbReference type="OrthoDB" id="10659875at2759"/>
<reference evidence="3" key="1">
    <citation type="submission" date="2021-06" db="EMBL/GenBank/DDBJ databases">
        <authorList>
            <person name="Kallberg Y."/>
            <person name="Tangrot J."/>
            <person name="Rosling A."/>
        </authorList>
    </citation>
    <scope>NUCLEOTIDE SEQUENCE</scope>
    <source>
        <strain evidence="3">MT106</strain>
    </source>
</reference>
<evidence type="ECO:0000259" key="2">
    <source>
        <dbReference type="Pfam" id="PF07716"/>
    </source>
</evidence>
<name>A0A9N8ZSN6_9GLOM</name>
<sequence>MTSNKRVRTQEGQEVTGNKHQKIHNNEYSKRYREKKKQEFIDLQNKLESRDEEIRRLTENIQKLEKEKESRDEEIQQLIMEKISMRDKIQILKEEKESYNEEIQRLIMEKTSMCDKIQNLEKEKESLDSKWMTKICEAFTANENTPLELNQIPLSPISPPNQEINISLSSQKSNNSPHNTINENTPLSPDQNTDTAYTNTHFTNPLSLASPSNQEINILLSNEESNNSSPLDQNPNNSSFPALYLIDPSFFNLFT</sequence>
<dbReference type="AlphaFoldDB" id="A0A9N8ZSN6"/>
<feature type="compositionally biased region" description="Basic and acidic residues" evidence="1">
    <location>
        <begin position="24"/>
        <end position="35"/>
    </location>
</feature>
<evidence type="ECO:0000313" key="3">
    <source>
        <dbReference type="EMBL" id="CAG8505477.1"/>
    </source>
</evidence>
<protein>
    <submittedName>
        <fullName evidence="3">8819_t:CDS:1</fullName>
    </submittedName>
</protein>
<feature type="region of interest" description="Disordered" evidence="1">
    <location>
        <begin position="150"/>
        <end position="209"/>
    </location>
</feature>
<evidence type="ECO:0000313" key="4">
    <source>
        <dbReference type="Proteomes" id="UP000789831"/>
    </source>
</evidence>
<feature type="compositionally biased region" description="Polar residues" evidence="1">
    <location>
        <begin position="1"/>
        <end position="18"/>
    </location>
</feature>
<dbReference type="Proteomes" id="UP000789831">
    <property type="component" value="Unassembled WGS sequence"/>
</dbReference>
<accession>A0A9N8ZSN6</accession>
<gene>
    <name evidence="3" type="ORF">AGERDE_LOCUS4469</name>
</gene>
<organism evidence="3 4">
    <name type="scientific">Ambispora gerdemannii</name>
    <dbReference type="NCBI Taxonomy" id="144530"/>
    <lineage>
        <taxon>Eukaryota</taxon>
        <taxon>Fungi</taxon>
        <taxon>Fungi incertae sedis</taxon>
        <taxon>Mucoromycota</taxon>
        <taxon>Glomeromycotina</taxon>
        <taxon>Glomeromycetes</taxon>
        <taxon>Archaeosporales</taxon>
        <taxon>Ambisporaceae</taxon>
        <taxon>Ambispora</taxon>
    </lineage>
</organism>
<feature type="region of interest" description="Disordered" evidence="1">
    <location>
        <begin position="1"/>
        <end position="35"/>
    </location>
</feature>
<dbReference type="GO" id="GO:0003700">
    <property type="term" value="F:DNA-binding transcription factor activity"/>
    <property type="evidence" value="ECO:0007669"/>
    <property type="project" value="InterPro"/>
</dbReference>
<dbReference type="InterPro" id="IPR004827">
    <property type="entry name" value="bZIP"/>
</dbReference>
<feature type="compositionally biased region" description="Polar residues" evidence="1">
    <location>
        <begin position="160"/>
        <end position="209"/>
    </location>
</feature>
<feature type="domain" description="BZIP" evidence="2">
    <location>
        <begin position="23"/>
        <end position="67"/>
    </location>
</feature>
<dbReference type="CDD" id="cd14686">
    <property type="entry name" value="bZIP"/>
    <property type="match status" value="1"/>
</dbReference>
<dbReference type="EMBL" id="CAJVPL010000516">
    <property type="protein sequence ID" value="CAG8505477.1"/>
    <property type="molecule type" value="Genomic_DNA"/>
</dbReference>
<keyword evidence="4" id="KW-1185">Reference proteome</keyword>
<comment type="caution">
    <text evidence="3">The sequence shown here is derived from an EMBL/GenBank/DDBJ whole genome shotgun (WGS) entry which is preliminary data.</text>
</comment>
<evidence type="ECO:0000256" key="1">
    <source>
        <dbReference type="SAM" id="MobiDB-lite"/>
    </source>
</evidence>